<dbReference type="InterPro" id="IPR036388">
    <property type="entry name" value="WH-like_DNA-bd_sf"/>
</dbReference>
<evidence type="ECO:0000313" key="1">
    <source>
        <dbReference type="EMBL" id="MBB3986157.1"/>
    </source>
</evidence>
<reference evidence="1 2" key="1">
    <citation type="submission" date="2020-08" db="EMBL/GenBank/DDBJ databases">
        <title>Genomic Encyclopedia of Type Strains, Phase IV (KMG-IV): sequencing the most valuable type-strain genomes for metagenomic binning, comparative biology and taxonomic classification.</title>
        <authorList>
            <person name="Goeker M."/>
        </authorList>
    </citation>
    <scope>NUCLEOTIDE SEQUENCE [LARGE SCALE GENOMIC DNA]</scope>
    <source>
        <strain evidence="1 2">DSM 102235</strain>
    </source>
</reference>
<evidence type="ECO:0000313" key="2">
    <source>
        <dbReference type="Proteomes" id="UP000541426"/>
    </source>
</evidence>
<accession>A0A7W6DSL8</accession>
<dbReference type="RefSeq" id="WP_183966306.1">
    <property type="nucleotide sequence ID" value="NZ_BAABBZ010000007.1"/>
</dbReference>
<dbReference type="EMBL" id="JACIEJ010000005">
    <property type="protein sequence ID" value="MBB3986157.1"/>
    <property type="molecule type" value="Genomic_DNA"/>
</dbReference>
<protein>
    <submittedName>
        <fullName evidence="1">Uncharacterized protein</fullName>
    </submittedName>
</protein>
<name>A0A7W6DSL8_9RHOB</name>
<comment type="caution">
    <text evidence="1">The sequence shown here is derived from an EMBL/GenBank/DDBJ whole genome shotgun (WGS) entry which is preliminary data.</text>
</comment>
<keyword evidence="2" id="KW-1185">Reference proteome</keyword>
<organism evidence="1 2">
    <name type="scientific">Sagittula marina</name>
    <dbReference type="NCBI Taxonomy" id="943940"/>
    <lineage>
        <taxon>Bacteria</taxon>
        <taxon>Pseudomonadati</taxon>
        <taxon>Pseudomonadota</taxon>
        <taxon>Alphaproteobacteria</taxon>
        <taxon>Rhodobacterales</taxon>
        <taxon>Roseobacteraceae</taxon>
        <taxon>Sagittula</taxon>
    </lineage>
</organism>
<proteinExistence type="predicted"/>
<sequence length="246" mass="26468">MADALTGQERALIEAALRSGRVTRIPRGASGLNLPYWDAKAGQLRYQDQGFAKAQFNSGNARNAAMARARVASANKWASSPEAAAVRARRGRVAGLVARGFSTAQIADRLNISQDIVRKDAARQGLSIRGKPTRPAPDHVKARRDALLDMCQFVRTVPDVARVQSLCRRVVLEDLAVLGIDPRQVGRTCHIPADRSKVLARREQVAAMLAGDVSLEEIAEALDVPPEVARFDVQCVGGAAAFARVA</sequence>
<dbReference type="Gene3D" id="1.10.10.10">
    <property type="entry name" value="Winged helix-like DNA-binding domain superfamily/Winged helix DNA-binding domain"/>
    <property type="match status" value="1"/>
</dbReference>
<gene>
    <name evidence="1" type="ORF">GGQ68_002495</name>
</gene>
<dbReference type="AlphaFoldDB" id="A0A7W6DSL8"/>
<dbReference type="Proteomes" id="UP000541426">
    <property type="component" value="Unassembled WGS sequence"/>
</dbReference>